<dbReference type="EMBL" id="JBIVGG010000001">
    <property type="protein sequence ID" value="MFJ4077411.1"/>
    <property type="molecule type" value="Genomic_DNA"/>
</dbReference>
<reference evidence="1 2" key="1">
    <citation type="submission" date="2024-10" db="EMBL/GenBank/DDBJ databases">
        <title>The Natural Products Discovery Center: Release of the First 8490 Sequenced Strains for Exploring Actinobacteria Biosynthetic Diversity.</title>
        <authorList>
            <person name="Kalkreuter E."/>
            <person name="Kautsar S.A."/>
            <person name="Yang D."/>
            <person name="Bader C.D."/>
            <person name="Teijaro C.N."/>
            <person name="Fluegel L."/>
            <person name="Davis C.M."/>
            <person name="Simpson J.R."/>
            <person name="Lauterbach L."/>
            <person name="Steele A.D."/>
            <person name="Gui C."/>
            <person name="Meng S."/>
            <person name="Li G."/>
            <person name="Viehrig K."/>
            <person name="Ye F."/>
            <person name="Su P."/>
            <person name="Kiefer A.F."/>
            <person name="Nichols A."/>
            <person name="Cepeda A.J."/>
            <person name="Yan W."/>
            <person name="Fan B."/>
            <person name="Jiang Y."/>
            <person name="Adhikari A."/>
            <person name="Zheng C.-J."/>
            <person name="Schuster L."/>
            <person name="Cowan T.M."/>
            <person name="Smanski M.J."/>
            <person name="Chevrette M.G."/>
            <person name="De Carvalho L.P.S."/>
            <person name="Shen B."/>
        </authorList>
    </citation>
    <scope>NUCLEOTIDE SEQUENCE [LARGE SCALE GENOMIC DNA]</scope>
    <source>
        <strain evidence="1 2">NPDC089932</strain>
    </source>
</reference>
<organism evidence="1 2">
    <name type="scientific">Streptomyces iakyrus</name>
    <dbReference type="NCBI Taxonomy" id="68219"/>
    <lineage>
        <taxon>Bacteria</taxon>
        <taxon>Bacillati</taxon>
        <taxon>Actinomycetota</taxon>
        <taxon>Actinomycetes</taxon>
        <taxon>Kitasatosporales</taxon>
        <taxon>Streptomycetaceae</taxon>
        <taxon>Streptomyces</taxon>
    </lineage>
</organism>
<dbReference type="RefSeq" id="WP_402068994.1">
    <property type="nucleotide sequence ID" value="NZ_JBIVGG010000001.1"/>
</dbReference>
<sequence length="57" mass="5796">MSCPTGLKAVAGAMITCTGKGGDGRDVDIPVRVVRADSHSRHLDVPALTPASPLPEA</sequence>
<protein>
    <recommendedName>
        <fullName evidence="3">DUF4333 domain-containing protein</fullName>
    </recommendedName>
</protein>
<proteinExistence type="predicted"/>
<evidence type="ECO:0008006" key="3">
    <source>
        <dbReference type="Google" id="ProtNLM"/>
    </source>
</evidence>
<name>A0ABW8F5U7_9ACTN</name>
<comment type="caution">
    <text evidence="1">The sequence shown here is derived from an EMBL/GenBank/DDBJ whole genome shotgun (WGS) entry which is preliminary data.</text>
</comment>
<dbReference type="Proteomes" id="UP001617511">
    <property type="component" value="Unassembled WGS sequence"/>
</dbReference>
<gene>
    <name evidence="1" type="ORF">ACIP2Z_00445</name>
</gene>
<evidence type="ECO:0000313" key="1">
    <source>
        <dbReference type="EMBL" id="MFJ4077411.1"/>
    </source>
</evidence>
<keyword evidence="2" id="KW-1185">Reference proteome</keyword>
<accession>A0ABW8F5U7</accession>
<evidence type="ECO:0000313" key="2">
    <source>
        <dbReference type="Proteomes" id="UP001617511"/>
    </source>
</evidence>